<gene>
    <name evidence="1" type="ORF">NPIL_627521</name>
</gene>
<organism evidence="1 2">
    <name type="scientific">Nephila pilipes</name>
    <name type="common">Giant wood spider</name>
    <name type="synonym">Nephila maculata</name>
    <dbReference type="NCBI Taxonomy" id="299642"/>
    <lineage>
        <taxon>Eukaryota</taxon>
        <taxon>Metazoa</taxon>
        <taxon>Ecdysozoa</taxon>
        <taxon>Arthropoda</taxon>
        <taxon>Chelicerata</taxon>
        <taxon>Arachnida</taxon>
        <taxon>Araneae</taxon>
        <taxon>Araneomorphae</taxon>
        <taxon>Entelegynae</taxon>
        <taxon>Araneoidea</taxon>
        <taxon>Nephilidae</taxon>
        <taxon>Nephila</taxon>
    </lineage>
</organism>
<reference evidence="1" key="1">
    <citation type="submission" date="2020-08" db="EMBL/GenBank/DDBJ databases">
        <title>Multicomponent nature underlies the extraordinary mechanical properties of spider dragline silk.</title>
        <authorList>
            <person name="Kono N."/>
            <person name="Nakamura H."/>
            <person name="Mori M."/>
            <person name="Yoshida Y."/>
            <person name="Ohtoshi R."/>
            <person name="Malay A.D."/>
            <person name="Moran D.A.P."/>
            <person name="Tomita M."/>
            <person name="Numata K."/>
            <person name="Arakawa K."/>
        </authorList>
    </citation>
    <scope>NUCLEOTIDE SEQUENCE</scope>
</reference>
<dbReference type="AlphaFoldDB" id="A0A8X6N6D0"/>
<dbReference type="Proteomes" id="UP000887013">
    <property type="component" value="Unassembled WGS sequence"/>
</dbReference>
<proteinExistence type="predicted"/>
<keyword evidence="2" id="KW-1185">Reference proteome</keyword>
<name>A0A8X6N6D0_NEPPI</name>
<evidence type="ECO:0000313" key="1">
    <source>
        <dbReference type="EMBL" id="GFS95599.1"/>
    </source>
</evidence>
<protein>
    <submittedName>
        <fullName evidence="1">Uncharacterized protein</fullName>
    </submittedName>
</protein>
<sequence>MISLSSYFSCVGNELPVVRIKTNEGVTPVGARVPILKGVHGNRSTEWRVVVRAYHLRSSTCVRLEPVSGGDTVGKLWIVLSASYIRLREHGKAVVKITNFVAVDVQTEYKNSEYRKKNPIFTTKSDESNKINGGYYMINGTGSQSPH</sequence>
<dbReference type="EMBL" id="BMAW01005704">
    <property type="protein sequence ID" value="GFS95599.1"/>
    <property type="molecule type" value="Genomic_DNA"/>
</dbReference>
<accession>A0A8X6N6D0</accession>
<evidence type="ECO:0000313" key="2">
    <source>
        <dbReference type="Proteomes" id="UP000887013"/>
    </source>
</evidence>
<comment type="caution">
    <text evidence="1">The sequence shown here is derived from an EMBL/GenBank/DDBJ whole genome shotgun (WGS) entry which is preliminary data.</text>
</comment>